<keyword evidence="8 9" id="KW-0119">Carbohydrate metabolism</keyword>
<comment type="function">
    <text evidence="9">Catalyzes the formation of the alpha-1,6-glucosidic linkages in glycogen by scission of a 1,4-alpha-linked oligosaccharide from growing alpha-1,4-glucan chains and the subsequent attachment of the oligosaccharide to the alpha-1,6 position.</text>
</comment>
<dbReference type="HAMAP" id="MF_00685">
    <property type="entry name" value="GlgB"/>
    <property type="match status" value="1"/>
</dbReference>
<comment type="subunit">
    <text evidence="9">Monomer.</text>
</comment>
<dbReference type="GO" id="GO:0004553">
    <property type="term" value="F:hydrolase activity, hydrolyzing O-glycosyl compounds"/>
    <property type="evidence" value="ECO:0007669"/>
    <property type="project" value="InterPro"/>
</dbReference>
<dbReference type="Pfam" id="PF02922">
    <property type="entry name" value="CBM_48"/>
    <property type="match status" value="1"/>
</dbReference>
<dbReference type="GO" id="GO:0005829">
    <property type="term" value="C:cytosol"/>
    <property type="evidence" value="ECO:0007669"/>
    <property type="project" value="TreeGrafter"/>
</dbReference>
<dbReference type="UniPathway" id="UPA00164"/>
<dbReference type="NCBIfam" id="NF008967">
    <property type="entry name" value="PRK12313.1"/>
    <property type="match status" value="1"/>
</dbReference>
<dbReference type="EC" id="2.4.1.18" evidence="9"/>
<dbReference type="InterPro" id="IPR013780">
    <property type="entry name" value="Glyco_hydro_b"/>
</dbReference>
<dbReference type="InterPro" id="IPR014756">
    <property type="entry name" value="Ig_E-set"/>
</dbReference>
<dbReference type="GO" id="GO:0005978">
    <property type="term" value="P:glycogen biosynthetic process"/>
    <property type="evidence" value="ECO:0007669"/>
    <property type="project" value="UniProtKB-UniRule"/>
</dbReference>
<evidence type="ECO:0000256" key="10">
    <source>
        <dbReference type="PIRSR" id="PIRSR000463-1"/>
    </source>
</evidence>
<protein>
    <recommendedName>
        <fullName evidence="9">1,4-alpha-glucan branching enzyme GlgB</fullName>
        <ecNumber evidence="9">2.4.1.18</ecNumber>
    </recommendedName>
    <alternativeName>
        <fullName evidence="9">1,4-alpha-D-glucan:1,4-alpha-D-glucan 6-glucosyl-transferase</fullName>
    </alternativeName>
    <alternativeName>
        <fullName evidence="9">Alpha-(1-&gt;4)-glucan branching enzyme</fullName>
    </alternativeName>
    <alternativeName>
        <fullName evidence="9">Glycogen branching enzyme</fullName>
        <shortName evidence="9">BE</shortName>
    </alternativeName>
</protein>
<dbReference type="Pfam" id="PF00128">
    <property type="entry name" value="Alpha-amylase"/>
    <property type="match status" value="1"/>
</dbReference>
<dbReference type="PIRSF" id="PIRSF000463">
    <property type="entry name" value="GlgB"/>
    <property type="match status" value="1"/>
</dbReference>
<evidence type="ECO:0000256" key="1">
    <source>
        <dbReference type="ARBA" id="ARBA00000826"/>
    </source>
</evidence>
<dbReference type="InterPro" id="IPR006048">
    <property type="entry name" value="A-amylase/branching_C"/>
</dbReference>
<dbReference type="InterPro" id="IPR006407">
    <property type="entry name" value="GlgB"/>
</dbReference>
<dbReference type="InterPro" id="IPR054169">
    <property type="entry name" value="GlgB_N"/>
</dbReference>
<accession>A3IUN9</accession>
<dbReference type="FunFam" id="3.20.20.80:FF:000003">
    <property type="entry name" value="1,4-alpha-glucan branching enzyme GlgB"/>
    <property type="match status" value="1"/>
</dbReference>
<sequence length="796" mass="93136">MTTQFWQNIKSLFPQFVNIASPMTTTISADQVNQIIYNLHHDPFEILGCHLLEEGKDTKKWVVRAYLPKAEAAWVIRPTEQKEDPMNSVHHPNFFECIIETPELNHYQLKVKEGEYEKVIYDPYAFSSPYLTDEDIYLFSEGNHHRIYEKLGAHVGEINGVKGVYFAVWAPNARNVSVIGDFNNWDGREHQMRKRNYTIWELFVPNIDPGTVYKYEIKNSEGHIYEKSDPYGFYREVRPNTASIVVDIDNIYQWHDEEWLEKRRNSDPLKQPVSVYEVHLGSWLHGSAAEKMPLLNGGEADPVIVSEWNPGARFLSYYELAEKLIPYVKDMGYTHIELLPIAEHPFDGSWGYQVTGFYSPTSRFGRPEDFMYFVDKCHENGIGVILDWVPGHFPKDSHGLAYFDGTHLYEHADPRIGEHKEWGTLVFNYGRHEVRNFLVANVLFWFDKYHIDGIRVDAVASMLYRNYLRKEGEWIANEYGGDEHIEAVSFIREFNTVLFEYFPGVLSIAEESTEWEKVSRPIYDGGLGFNLKWDMGWMHDMLDYFNIDPFFRQYHQNNVTFSMLYYYNENFMLALSHDEVVHGKSNMLGKMPGDEWQKYANVRALFTYMYTHPGKKTMFMSMEFGQWSEWNVWGDLEWHLLQYEPHQQLKQFFTDLNALYKQEPALYTHDFEYHGFYWIDCNDNSHSVVSFVRQSDDPEDALVVVCNFTPQPHSHYRIGVPEAGYYIELFNSDAKQYGGSNMGNLGGKWADQWSFHNKPYSLDLCLPPLAVLILKLDPTKVPEVTLTEALDSDEEE</sequence>
<reference evidence="12 13" key="1">
    <citation type="submission" date="2007-03" db="EMBL/GenBank/DDBJ databases">
        <authorList>
            <person name="Stal L."/>
            <person name="Ferriera S."/>
            <person name="Johnson J."/>
            <person name="Kravitz S."/>
            <person name="Beeson K."/>
            <person name="Sutton G."/>
            <person name="Rogers Y.-H."/>
            <person name="Friedman R."/>
            <person name="Frazier M."/>
            <person name="Venter J.C."/>
        </authorList>
    </citation>
    <scope>NUCLEOTIDE SEQUENCE [LARGE SCALE GENOMIC DNA]</scope>
    <source>
        <strain evidence="12 13">CCY0110</strain>
    </source>
</reference>
<dbReference type="Pfam" id="PF02806">
    <property type="entry name" value="Alpha-amylase_C"/>
    <property type="match status" value="1"/>
</dbReference>
<dbReference type="Gene3D" id="2.60.40.1180">
    <property type="entry name" value="Golgi alpha-mannosidase II"/>
    <property type="match status" value="1"/>
</dbReference>
<dbReference type="SMART" id="SM00642">
    <property type="entry name" value="Aamy"/>
    <property type="match status" value="1"/>
</dbReference>
<keyword evidence="13" id="KW-1185">Reference proteome</keyword>
<dbReference type="GO" id="GO:0003844">
    <property type="term" value="F:1,4-alpha-glucan branching enzyme activity"/>
    <property type="evidence" value="ECO:0007669"/>
    <property type="project" value="UniProtKB-UniRule"/>
</dbReference>
<dbReference type="NCBIfam" id="NF003811">
    <property type="entry name" value="PRK05402.1"/>
    <property type="match status" value="1"/>
</dbReference>
<dbReference type="CDD" id="cd02855">
    <property type="entry name" value="E_set_GBE_prok_N"/>
    <property type="match status" value="1"/>
</dbReference>
<dbReference type="InterPro" id="IPR006047">
    <property type="entry name" value="GH13_cat_dom"/>
</dbReference>
<dbReference type="CDD" id="cd11322">
    <property type="entry name" value="AmyAc_Glg_BE"/>
    <property type="match status" value="1"/>
</dbReference>
<dbReference type="InterPro" id="IPR013783">
    <property type="entry name" value="Ig-like_fold"/>
</dbReference>
<keyword evidence="5 9" id="KW-0328">Glycosyltransferase</keyword>
<comment type="catalytic activity">
    <reaction evidence="1 9">
        <text>Transfers a segment of a (1-&gt;4)-alpha-D-glucan chain to a primary hydroxy group in a similar glucan chain.</text>
        <dbReference type="EC" id="2.4.1.18"/>
    </reaction>
</comment>
<dbReference type="InterPro" id="IPR037439">
    <property type="entry name" value="Branching_enzy"/>
</dbReference>
<evidence type="ECO:0000256" key="7">
    <source>
        <dbReference type="ARBA" id="ARBA00023056"/>
    </source>
</evidence>
<organism evidence="12 13">
    <name type="scientific">Crocosphaera chwakensis CCY0110</name>
    <dbReference type="NCBI Taxonomy" id="391612"/>
    <lineage>
        <taxon>Bacteria</taxon>
        <taxon>Bacillati</taxon>
        <taxon>Cyanobacteriota</taxon>
        <taxon>Cyanophyceae</taxon>
        <taxon>Oscillatoriophycideae</taxon>
        <taxon>Chroococcales</taxon>
        <taxon>Aphanothecaceae</taxon>
        <taxon>Crocosphaera</taxon>
        <taxon>Crocosphaera chwakensis</taxon>
    </lineage>
</organism>
<evidence type="ECO:0000256" key="9">
    <source>
        <dbReference type="HAMAP-Rule" id="MF_00685"/>
    </source>
</evidence>
<evidence type="ECO:0000256" key="4">
    <source>
        <dbReference type="ARBA" id="ARBA00022600"/>
    </source>
</evidence>
<name>A3IUN9_9CHRO</name>
<dbReference type="FunFam" id="2.60.40.1180:FF:000002">
    <property type="entry name" value="1,4-alpha-glucan branching enzyme GlgB"/>
    <property type="match status" value="1"/>
</dbReference>
<dbReference type="NCBIfam" id="TIGR01515">
    <property type="entry name" value="branching_enzym"/>
    <property type="match status" value="1"/>
</dbReference>
<dbReference type="AlphaFoldDB" id="A3IUN9"/>
<dbReference type="SUPFAM" id="SSF51011">
    <property type="entry name" value="Glycosyl hydrolase domain"/>
    <property type="match status" value="1"/>
</dbReference>
<keyword evidence="6 9" id="KW-0808">Transferase</keyword>
<keyword evidence="7 9" id="KW-0320">Glycogen biosynthesis</keyword>
<dbReference type="SUPFAM" id="SSF51445">
    <property type="entry name" value="(Trans)glycosidases"/>
    <property type="match status" value="1"/>
</dbReference>
<dbReference type="eggNOG" id="COG0296">
    <property type="taxonomic scope" value="Bacteria"/>
</dbReference>
<dbReference type="PANTHER" id="PTHR43651:SF3">
    <property type="entry name" value="1,4-ALPHA-GLUCAN-BRANCHING ENZYME"/>
    <property type="match status" value="1"/>
</dbReference>
<dbReference type="FunFam" id="2.60.40.10:FF:000169">
    <property type="entry name" value="1,4-alpha-glucan branching enzyme GlgB"/>
    <property type="match status" value="1"/>
</dbReference>
<keyword evidence="4 9" id="KW-0321">Glycogen metabolism</keyword>
<evidence type="ECO:0000256" key="3">
    <source>
        <dbReference type="ARBA" id="ARBA00009000"/>
    </source>
</evidence>
<dbReference type="InterPro" id="IPR004193">
    <property type="entry name" value="Glyco_hydro_13_N"/>
</dbReference>
<dbReference type="Gene3D" id="3.20.20.80">
    <property type="entry name" value="Glycosidases"/>
    <property type="match status" value="1"/>
</dbReference>
<proteinExistence type="inferred from homology"/>
<evidence type="ECO:0000256" key="8">
    <source>
        <dbReference type="ARBA" id="ARBA00023277"/>
    </source>
</evidence>
<dbReference type="InterPro" id="IPR017853">
    <property type="entry name" value="GH"/>
</dbReference>
<evidence type="ECO:0000313" key="13">
    <source>
        <dbReference type="Proteomes" id="UP000003781"/>
    </source>
</evidence>
<evidence type="ECO:0000313" key="12">
    <source>
        <dbReference type="EMBL" id="EAZ89831.1"/>
    </source>
</evidence>
<feature type="active site" description="Nucleophile" evidence="9 10">
    <location>
        <position position="457"/>
    </location>
</feature>
<dbReference type="InterPro" id="IPR044143">
    <property type="entry name" value="GlgB_N_E_set_prok"/>
</dbReference>
<dbReference type="Gene3D" id="2.60.40.10">
    <property type="entry name" value="Immunoglobulins"/>
    <property type="match status" value="2"/>
</dbReference>
<comment type="similarity">
    <text evidence="3 9">Belongs to the glycosyl hydrolase 13 family. GlgB subfamily.</text>
</comment>
<feature type="active site" description="Proton donor" evidence="9 10">
    <location>
        <position position="510"/>
    </location>
</feature>
<dbReference type="Proteomes" id="UP000003781">
    <property type="component" value="Unassembled WGS sequence"/>
</dbReference>
<evidence type="ECO:0000256" key="6">
    <source>
        <dbReference type="ARBA" id="ARBA00022679"/>
    </source>
</evidence>
<dbReference type="EMBL" id="AAXW01000036">
    <property type="protein sequence ID" value="EAZ89831.1"/>
    <property type="molecule type" value="Genomic_DNA"/>
</dbReference>
<evidence type="ECO:0000256" key="5">
    <source>
        <dbReference type="ARBA" id="ARBA00022676"/>
    </source>
</evidence>
<evidence type="ECO:0000259" key="11">
    <source>
        <dbReference type="SMART" id="SM00642"/>
    </source>
</evidence>
<dbReference type="SUPFAM" id="SSF81296">
    <property type="entry name" value="E set domains"/>
    <property type="match status" value="2"/>
</dbReference>
<comment type="caution">
    <text evidence="12">The sequence shown here is derived from an EMBL/GenBank/DDBJ whole genome shotgun (WGS) entry which is preliminary data.</text>
</comment>
<evidence type="ECO:0000256" key="2">
    <source>
        <dbReference type="ARBA" id="ARBA00004964"/>
    </source>
</evidence>
<dbReference type="PANTHER" id="PTHR43651">
    <property type="entry name" value="1,4-ALPHA-GLUCAN-BRANCHING ENZYME"/>
    <property type="match status" value="1"/>
</dbReference>
<comment type="pathway">
    <text evidence="2 9">Glycan biosynthesis; glycogen biosynthesis.</text>
</comment>
<gene>
    <name evidence="9" type="primary">glgB</name>
    <name evidence="12" type="ORF">CY0110_25391</name>
</gene>
<dbReference type="Pfam" id="PF22019">
    <property type="entry name" value="GlgB_N"/>
    <property type="match status" value="1"/>
</dbReference>
<dbReference type="GO" id="GO:0043169">
    <property type="term" value="F:cation binding"/>
    <property type="evidence" value="ECO:0007669"/>
    <property type="project" value="InterPro"/>
</dbReference>
<feature type="domain" description="Glycosyl hydrolase family 13 catalytic" evidence="11">
    <location>
        <begin position="302"/>
        <end position="660"/>
    </location>
</feature>